<keyword evidence="6" id="KW-0723">Serine/threonine-protein kinase</keyword>
<evidence type="ECO:0000256" key="2">
    <source>
        <dbReference type="ARBA" id="ARBA00022741"/>
    </source>
</evidence>
<dbReference type="Gene3D" id="1.10.510.10">
    <property type="entry name" value="Transferase(Phosphotransferase) domain 1"/>
    <property type="match status" value="1"/>
</dbReference>
<dbReference type="Pfam" id="PF00069">
    <property type="entry name" value="Pkinase"/>
    <property type="match status" value="1"/>
</dbReference>
<dbReference type="GO" id="GO:0005524">
    <property type="term" value="F:ATP binding"/>
    <property type="evidence" value="ECO:0007669"/>
    <property type="project" value="UniProtKB-KW"/>
</dbReference>
<dbReference type="OrthoDB" id="9788659at2"/>
<dbReference type="EMBL" id="CP000473">
    <property type="protein sequence ID" value="ABJ87306.1"/>
    <property type="molecule type" value="Genomic_DNA"/>
</dbReference>
<dbReference type="GO" id="GO:0004674">
    <property type="term" value="F:protein serine/threonine kinase activity"/>
    <property type="evidence" value="ECO:0007669"/>
    <property type="project" value="UniProtKB-KW"/>
</dbReference>
<keyword evidence="1" id="KW-0808">Transferase</keyword>
<dbReference type="InterPro" id="IPR000719">
    <property type="entry name" value="Prot_kinase_dom"/>
</dbReference>
<reference evidence="6" key="1">
    <citation type="submission" date="2006-10" db="EMBL/GenBank/DDBJ databases">
        <title>Complete sequence of Solibacter usitatus Ellin6076.</title>
        <authorList>
            <consortium name="US DOE Joint Genome Institute"/>
            <person name="Copeland A."/>
            <person name="Lucas S."/>
            <person name="Lapidus A."/>
            <person name="Barry K."/>
            <person name="Detter J.C."/>
            <person name="Glavina del Rio T."/>
            <person name="Hammon N."/>
            <person name="Israni S."/>
            <person name="Dalin E."/>
            <person name="Tice H."/>
            <person name="Pitluck S."/>
            <person name="Thompson L.S."/>
            <person name="Brettin T."/>
            <person name="Bruce D."/>
            <person name="Han C."/>
            <person name="Tapia R."/>
            <person name="Gilna P."/>
            <person name="Schmutz J."/>
            <person name="Larimer F."/>
            <person name="Land M."/>
            <person name="Hauser L."/>
            <person name="Kyrpides N."/>
            <person name="Mikhailova N."/>
            <person name="Janssen P.H."/>
            <person name="Kuske C.R."/>
            <person name="Richardson P."/>
        </authorList>
    </citation>
    <scope>NUCLEOTIDE SEQUENCE</scope>
    <source>
        <strain evidence="6">Ellin6076</strain>
    </source>
</reference>
<dbReference type="PANTHER" id="PTHR43289:SF34">
    <property type="entry name" value="SERINE_THREONINE-PROTEIN KINASE YBDM-RELATED"/>
    <property type="match status" value="1"/>
</dbReference>
<dbReference type="SMART" id="SM00220">
    <property type="entry name" value="S_TKc"/>
    <property type="match status" value="1"/>
</dbReference>
<name>Q01SR4_SOLUE</name>
<dbReference type="InterPro" id="IPR011009">
    <property type="entry name" value="Kinase-like_dom_sf"/>
</dbReference>
<proteinExistence type="predicted"/>
<evidence type="ECO:0000256" key="3">
    <source>
        <dbReference type="ARBA" id="ARBA00022777"/>
    </source>
</evidence>
<keyword evidence="3 6" id="KW-0418">Kinase</keyword>
<dbReference type="STRING" id="234267.Acid_6380"/>
<evidence type="ECO:0000259" key="5">
    <source>
        <dbReference type="PROSITE" id="PS50011"/>
    </source>
</evidence>
<gene>
    <name evidence="6" type="ordered locus">Acid_6380</name>
</gene>
<dbReference type="HOGENOM" id="CLU_990080_0_0_0"/>
<sequence>MKQQWDDLRALFDAAWPLPAAARSEFLNERCGDDPRFRRELEKLLAAHDEGEAAAARNAAGRRRFGAWETIGRAGQDDGNVYLVERMDGQPPQRASLKVMARRMVSSEYLDRFRREREILARLDHSHIARLVDGGVSESGEAYLVAEYVEGAPVDEYCEQCGLPLQARLRLFLALCSAVECAHCNLIVHRDIRPANVLVTREGVLKLVNFGNGDPTENVTTAVDVRGLGVTLGRLVPKHGGCLAGVILKAAESDPAQQYGSAFQLARDVEQYLEKLFVQAR</sequence>
<dbReference type="eggNOG" id="COG0515">
    <property type="taxonomic scope" value="Bacteria"/>
</dbReference>
<feature type="domain" description="Protein kinase" evidence="5">
    <location>
        <begin position="39"/>
        <end position="281"/>
    </location>
</feature>
<keyword evidence="2" id="KW-0547">Nucleotide-binding</keyword>
<protein>
    <submittedName>
        <fullName evidence="6">Serine/threonine protein kinase</fullName>
    </submittedName>
</protein>
<organism evidence="6">
    <name type="scientific">Solibacter usitatus (strain Ellin6076)</name>
    <dbReference type="NCBI Taxonomy" id="234267"/>
    <lineage>
        <taxon>Bacteria</taxon>
        <taxon>Pseudomonadati</taxon>
        <taxon>Acidobacteriota</taxon>
        <taxon>Terriglobia</taxon>
        <taxon>Bryobacterales</taxon>
        <taxon>Solibacteraceae</taxon>
        <taxon>Candidatus Solibacter</taxon>
    </lineage>
</organism>
<accession>Q01SR4</accession>
<dbReference type="SUPFAM" id="SSF56112">
    <property type="entry name" value="Protein kinase-like (PK-like)"/>
    <property type="match status" value="1"/>
</dbReference>
<dbReference type="KEGG" id="sus:Acid_6380"/>
<dbReference type="InterPro" id="IPR008266">
    <property type="entry name" value="Tyr_kinase_AS"/>
</dbReference>
<dbReference type="PANTHER" id="PTHR43289">
    <property type="entry name" value="MITOGEN-ACTIVATED PROTEIN KINASE KINASE KINASE 20-RELATED"/>
    <property type="match status" value="1"/>
</dbReference>
<evidence type="ECO:0000313" key="6">
    <source>
        <dbReference type="EMBL" id="ABJ87306.1"/>
    </source>
</evidence>
<dbReference type="InParanoid" id="Q01SR4"/>
<dbReference type="PROSITE" id="PS50011">
    <property type="entry name" value="PROTEIN_KINASE_DOM"/>
    <property type="match status" value="1"/>
</dbReference>
<evidence type="ECO:0000256" key="4">
    <source>
        <dbReference type="ARBA" id="ARBA00022840"/>
    </source>
</evidence>
<dbReference type="PROSITE" id="PS00109">
    <property type="entry name" value="PROTEIN_KINASE_TYR"/>
    <property type="match status" value="1"/>
</dbReference>
<dbReference type="AlphaFoldDB" id="Q01SR4"/>
<evidence type="ECO:0000256" key="1">
    <source>
        <dbReference type="ARBA" id="ARBA00022679"/>
    </source>
</evidence>
<keyword evidence="4" id="KW-0067">ATP-binding</keyword>